<feature type="region of interest" description="Disordered" evidence="1">
    <location>
        <begin position="32"/>
        <end position="59"/>
    </location>
</feature>
<evidence type="ECO:0000313" key="2">
    <source>
        <dbReference type="EMBL" id="PLW25022.1"/>
    </source>
</evidence>
<evidence type="ECO:0000313" key="3">
    <source>
        <dbReference type="Proteomes" id="UP000235392"/>
    </source>
</evidence>
<accession>A0A2N5THN8</accession>
<sequence>MAKASSLQHVPWFQLCSQVDQVHCTATPEIPTTRWRSEPYPTVGRPNKPNPSNEGSNVQILHTPTQHGHLLQLDQRASSLHTLRNGSPLSDLGMAGSHNTSTESADTMADVLGAAHPLQTVNISSCPVAQTY</sequence>
<dbReference type="EMBL" id="PGCI01000577">
    <property type="protein sequence ID" value="PLW25022.1"/>
    <property type="molecule type" value="Genomic_DNA"/>
</dbReference>
<feature type="region of interest" description="Disordered" evidence="1">
    <location>
        <begin position="82"/>
        <end position="102"/>
    </location>
</feature>
<feature type="compositionally biased region" description="Polar residues" evidence="1">
    <location>
        <begin position="50"/>
        <end position="59"/>
    </location>
</feature>
<evidence type="ECO:0000256" key="1">
    <source>
        <dbReference type="SAM" id="MobiDB-lite"/>
    </source>
</evidence>
<dbReference type="Proteomes" id="UP000235392">
    <property type="component" value="Unassembled WGS sequence"/>
</dbReference>
<name>A0A2N5THN8_9BASI</name>
<dbReference type="AlphaFoldDB" id="A0A2N5THN8"/>
<comment type="caution">
    <text evidence="2">The sequence shown here is derived from an EMBL/GenBank/DDBJ whole genome shotgun (WGS) entry which is preliminary data.</text>
</comment>
<protein>
    <submittedName>
        <fullName evidence="2">Uncharacterized protein</fullName>
    </submittedName>
</protein>
<organism evidence="2 3">
    <name type="scientific">Puccinia coronata f. sp. avenae</name>
    <dbReference type="NCBI Taxonomy" id="200324"/>
    <lineage>
        <taxon>Eukaryota</taxon>
        <taxon>Fungi</taxon>
        <taxon>Dikarya</taxon>
        <taxon>Basidiomycota</taxon>
        <taxon>Pucciniomycotina</taxon>
        <taxon>Pucciniomycetes</taxon>
        <taxon>Pucciniales</taxon>
        <taxon>Pucciniaceae</taxon>
        <taxon>Puccinia</taxon>
    </lineage>
</organism>
<reference evidence="2 3" key="1">
    <citation type="submission" date="2017-11" db="EMBL/GenBank/DDBJ databases">
        <title>De novo assembly and phasing of dikaryotic genomes from two isolates of Puccinia coronata f. sp. avenae, the causal agent of oat crown rust.</title>
        <authorList>
            <person name="Miller M.E."/>
            <person name="Zhang Y."/>
            <person name="Omidvar V."/>
            <person name="Sperschneider J."/>
            <person name="Schwessinger B."/>
            <person name="Raley C."/>
            <person name="Palmer J.M."/>
            <person name="Garnica D."/>
            <person name="Upadhyaya N."/>
            <person name="Rathjen J."/>
            <person name="Taylor J.M."/>
            <person name="Park R.F."/>
            <person name="Dodds P.N."/>
            <person name="Hirsch C.D."/>
            <person name="Kianian S.F."/>
            <person name="Figueroa M."/>
        </authorList>
    </citation>
    <scope>NUCLEOTIDE SEQUENCE [LARGE SCALE GENOMIC DNA]</scope>
    <source>
        <strain evidence="2">12SD80</strain>
    </source>
</reference>
<gene>
    <name evidence="2" type="ORF">PCASD_24244</name>
</gene>
<proteinExistence type="predicted"/>